<dbReference type="InterPro" id="IPR043145">
    <property type="entry name" value="Znf_ZZ_sf"/>
</dbReference>
<keyword evidence="11" id="KW-0156">Chromatin regulator</keyword>
<evidence type="ECO:0000256" key="4">
    <source>
        <dbReference type="ARBA" id="ARBA00022553"/>
    </source>
</evidence>
<evidence type="ECO:0000256" key="2">
    <source>
        <dbReference type="ARBA" id="ARBA00013184"/>
    </source>
</evidence>
<dbReference type="CDD" id="cd15557">
    <property type="entry name" value="PHD_CBP_p300"/>
    <property type="match status" value="1"/>
</dbReference>
<keyword evidence="13" id="KW-0805">Transcription regulation</keyword>
<feature type="compositionally biased region" description="Basic residues" evidence="23">
    <location>
        <begin position="398"/>
        <end position="426"/>
    </location>
</feature>
<dbReference type="SUPFAM" id="SSF57933">
    <property type="entry name" value="TAZ domain"/>
    <property type="match status" value="1"/>
</dbReference>
<feature type="region of interest" description="Disordered" evidence="23">
    <location>
        <begin position="1293"/>
        <end position="1334"/>
    </location>
</feature>
<feature type="compositionally biased region" description="Low complexity" evidence="23">
    <location>
        <begin position="1136"/>
        <end position="1165"/>
    </location>
</feature>
<organism evidence="27 28">
    <name type="scientific">Folsomia candida</name>
    <name type="common">Springtail</name>
    <dbReference type="NCBI Taxonomy" id="158441"/>
    <lineage>
        <taxon>Eukaryota</taxon>
        <taxon>Metazoa</taxon>
        <taxon>Ecdysozoa</taxon>
        <taxon>Arthropoda</taxon>
        <taxon>Hexapoda</taxon>
        <taxon>Collembola</taxon>
        <taxon>Entomobryomorpha</taxon>
        <taxon>Isotomoidea</taxon>
        <taxon>Isotomidae</taxon>
        <taxon>Proisotominae</taxon>
        <taxon>Folsomia</taxon>
    </lineage>
</organism>
<dbReference type="Pfam" id="PF08214">
    <property type="entry name" value="HAT_KAT11"/>
    <property type="match status" value="1"/>
</dbReference>
<dbReference type="OMA" id="QAGQSMN"/>
<feature type="domain" description="TAZ-type" evidence="24">
    <location>
        <begin position="581"/>
        <end position="662"/>
    </location>
</feature>
<keyword evidence="4" id="KW-0597">Phosphoprotein</keyword>
<keyword evidence="8 22" id="KW-0863">Zinc-finger</keyword>
<feature type="domain" description="ZZ-type" evidence="25">
    <location>
        <begin position="522"/>
        <end position="570"/>
    </location>
</feature>
<evidence type="ECO:0000256" key="6">
    <source>
        <dbReference type="ARBA" id="ARBA00022723"/>
    </source>
</evidence>
<dbReference type="InterPro" id="IPR031162">
    <property type="entry name" value="CBP_P300_HAT"/>
</dbReference>
<comment type="catalytic activity">
    <reaction evidence="20">
        <text>L-lysyl-[protein] + acetyl-CoA = N(6)-acetyl-L-lysyl-[protein] + CoA + H(+)</text>
        <dbReference type="Rhea" id="RHEA:45948"/>
        <dbReference type="Rhea" id="RHEA-COMP:9752"/>
        <dbReference type="Rhea" id="RHEA-COMP:10731"/>
        <dbReference type="ChEBI" id="CHEBI:15378"/>
        <dbReference type="ChEBI" id="CHEBI:29969"/>
        <dbReference type="ChEBI" id="CHEBI:57287"/>
        <dbReference type="ChEBI" id="CHEBI:57288"/>
        <dbReference type="ChEBI" id="CHEBI:61930"/>
        <dbReference type="EC" id="2.3.1.48"/>
    </reaction>
</comment>
<keyword evidence="14" id="KW-0090">Biological rhythms</keyword>
<dbReference type="OrthoDB" id="899at2759"/>
<dbReference type="Pfam" id="PF09030">
    <property type="entry name" value="Creb_binding"/>
    <property type="match status" value="1"/>
</dbReference>
<proteinExistence type="predicted"/>
<dbReference type="CDD" id="cd20910">
    <property type="entry name" value="NCBD_CREBBP-p300_like"/>
    <property type="match status" value="1"/>
</dbReference>
<dbReference type="InterPro" id="IPR014744">
    <property type="entry name" value="Nuc_rcpt_coact_CREBbp"/>
</dbReference>
<keyword evidence="5" id="KW-0808">Transferase</keyword>
<dbReference type="Pfam" id="PF00569">
    <property type="entry name" value="ZZ"/>
    <property type="match status" value="1"/>
</dbReference>
<dbReference type="InterPro" id="IPR010303">
    <property type="entry name" value="RING_CBP-p300"/>
</dbReference>
<evidence type="ECO:0000259" key="25">
    <source>
        <dbReference type="PROSITE" id="PS50135"/>
    </source>
</evidence>
<evidence type="ECO:0000313" key="28">
    <source>
        <dbReference type="Proteomes" id="UP000198287"/>
    </source>
</evidence>
<keyword evidence="3" id="KW-1017">Isopeptide bond</keyword>
<evidence type="ECO:0000313" key="27">
    <source>
        <dbReference type="EMBL" id="OXA54723.1"/>
    </source>
</evidence>
<dbReference type="STRING" id="158441.A0A226EB18"/>
<feature type="region of interest" description="Disordered" evidence="23">
    <location>
        <begin position="960"/>
        <end position="996"/>
    </location>
</feature>
<evidence type="ECO:0000256" key="16">
    <source>
        <dbReference type="ARBA" id="ARBA00023163"/>
    </source>
</evidence>
<dbReference type="InterPro" id="IPR056484">
    <property type="entry name" value="PHD_P300"/>
</dbReference>
<evidence type="ECO:0000256" key="23">
    <source>
        <dbReference type="SAM" id="MobiDB-lite"/>
    </source>
</evidence>
<sequence>MESFKSCCGVQYAFHHRTLCCYGKQLCIIPRGGKYFSYQNSYTYCYKCFNQIPGDTINLGGDPTNTQIVLKKEEFVEMKNDLLELEPFVTCQSCGWKLHEICAMYSDSIWPQGFTCDNCLRAKNMKRRDNKFTAKRLPTTKLGTFIETRVNNFLKKKEAEAGEVCIRVVSSSEKIVEVKAGMKGRFVETGELCGTFPYKAKALFAFEEIDGTDVCFFGMHVQEYGSECPTPNTRRVYISYLDSIHFFRPRQFRTAVYHQILLGYLEYVKELGYTMAHIWACPPSEGDDYIFHCHPPEQKVPKAKRLQEWYKRMLDKGIIERIVFDYKDILKQAIEDNLASAAELPYFDGDFWPNVLEDSIKELDQEEEEKRRQAEAAEAAASTSVSEEVEVTVDGTKKGQKKGTKKGKKRAKKSNKSKANQRKNNKKSNIPLTGNDLSTKIFTTMEKHKDVFFVIRLHSAQSAASLGPIQDPDPFIQCELMDGRDDFLTMARDKHYEFSSLRRAKYSSMLMLYEIHNQGQDRFVYSCDNCKNNVETRYHCTVCDDFDLCVGCYQKTGHPHKMDKLGLDLDEGSSSSPGNKANLHGLDIQRCVESLVHSCQCQDADCRLPSCHKMKLGFAHTQVCKRKVNGGCTICKQLITLCCLHAKHCVETKCFVHYCDNIRYQLKQQLLLQRLQQNRLLHRRMQMMQMMGGGGSAAPSTPTRGLTAPPRPDPTVPQMMGSPMTPGMQSMGGRKPTSGVPLPALHLVRQVQEKAAQQHAQAIALTGIPVVHPTQPNHPTPSHQQLIRPSGHHVTNVGFGGPQRPANAPAGLSGIDQMQNRYPGISPARPMNNYTHQQHASMLMHRQQNLPQPQRGMSMANQQVRPVRPQQGGQVNQGGYGQLLLDKLIQTFRSASTPEEQQHVLHIINSNTQLMTAFTLYRQHRLQLQQQQLKQQQQQQQQNVRQGQAGQTMNSPVMNQQQQNVRQGQAGQTMNSPVMNQQQQNVRQGQADQTMNSPVMNQQQQNVRQGQAGQTMNSPVMNQQQQNLRQGQAGQSMNSPVMNQQQQNVRQGQAGQSMNSPVMNQQQQNLRQGQAGQSMNSPVMNQQQQNVRQGQAGQTMNSLVMNQQQQQSRDNLIQHPGNMGTKKVAIGHQHGMPLPQMQQRPQMMGKPQQQQQQQMLMGQQKEQQRPPPPLLPLGNNRAQSQATQQFLYPQPNQLGTNQIVGNPNMARMAGSMNPKMSNQMRPQQTTLRSQFQMSPMAQIRNSSVQIRNASLQSERFGGKPNPIFSRMGPPTLVSRPNTTPPAMYPLPPKAHHQPTSPLAVGGGSGTPQLDVLNPPHLVPNDPSCVAVTPE</sequence>
<dbReference type="PANTHER" id="PTHR13808:SF1">
    <property type="entry name" value="HISTONE ACETYLTRANSFERASE"/>
    <property type="match status" value="1"/>
</dbReference>
<dbReference type="Gene3D" id="3.30.60.90">
    <property type="match status" value="1"/>
</dbReference>
<dbReference type="Proteomes" id="UP000198287">
    <property type="component" value="Unassembled WGS sequence"/>
</dbReference>
<dbReference type="GO" id="GO:0005667">
    <property type="term" value="C:transcription regulator complex"/>
    <property type="evidence" value="ECO:0007669"/>
    <property type="project" value="TreeGrafter"/>
</dbReference>
<evidence type="ECO:0000256" key="22">
    <source>
        <dbReference type="PROSITE-ProRule" id="PRU00228"/>
    </source>
</evidence>
<dbReference type="GO" id="GO:0003713">
    <property type="term" value="F:transcription coactivator activity"/>
    <property type="evidence" value="ECO:0007669"/>
    <property type="project" value="InterPro"/>
</dbReference>
<feature type="domain" description="CBP/p300-type HAT" evidence="26">
    <location>
        <begin position="131"/>
        <end position="520"/>
    </location>
</feature>
<dbReference type="PROSITE" id="PS01357">
    <property type="entry name" value="ZF_ZZ_1"/>
    <property type="match status" value="1"/>
</dbReference>
<evidence type="ECO:0000256" key="11">
    <source>
        <dbReference type="ARBA" id="ARBA00022853"/>
    </source>
</evidence>
<dbReference type="Pfam" id="PF02135">
    <property type="entry name" value="zf-TAZ"/>
    <property type="match status" value="1"/>
</dbReference>
<keyword evidence="28" id="KW-1185">Reference proteome</keyword>
<dbReference type="Gene3D" id="3.30.40.10">
    <property type="entry name" value="Zinc/RING finger domain, C3HC4 (zinc finger)"/>
    <property type="match status" value="1"/>
</dbReference>
<keyword evidence="12" id="KW-0007">Acetylation</keyword>
<feature type="region of interest" description="Disordered" evidence="23">
    <location>
        <begin position="691"/>
        <end position="720"/>
    </location>
</feature>
<feature type="zinc finger region" description="TAZ-type" evidence="21">
    <location>
        <begin position="581"/>
        <end position="662"/>
    </location>
</feature>
<dbReference type="Gene3D" id="2.10.110.40">
    <property type="match status" value="1"/>
</dbReference>
<gene>
    <name evidence="27" type="ORF">Fcan01_11030</name>
</gene>
<evidence type="ECO:0000256" key="10">
    <source>
        <dbReference type="ARBA" id="ARBA00022843"/>
    </source>
</evidence>
<evidence type="ECO:0000256" key="19">
    <source>
        <dbReference type="ARBA" id="ARBA00047411"/>
    </source>
</evidence>
<dbReference type="FunFam" id="3.30.60.90:FF:000003">
    <property type="entry name" value="E1A binding protein p300"/>
    <property type="match status" value="1"/>
</dbReference>
<dbReference type="Gene3D" id="1.10.1630.10">
    <property type="entry name" value="Nuclear receptor coactivator, CREB-bp-like, interlocking domain"/>
    <property type="match status" value="1"/>
</dbReference>
<dbReference type="GO" id="GO:0031981">
    <property type="term" value="C:nuclear lumen"/>
    <property type="evidence" value="ECO:0007669"/>
    <property type="project" value="UniProtKB-ARBA"/>
</dbReference>
<dbReference type="Pfam" id="PF23570">
    <property type="entry name" value="PHD_P300"/>
    <property type="match status" value="1"/>
</dbReference>
<evidence type="ECO:0000256" key="21">
    <source>
        <dbReference type="PROSITE-ProRule" id="PRU00203"/>
    </source>
</evidence>
<dbReference type="SMART" id="SM00291">
    <property type="entry name" value="ZnF_ZZ"/>
    <property type="match status" value="1"/>
</dbReference>
<dbReference type="PROSITE" id="PS50134">
    <property type="entry name" value="ZF_TAZ"/>
    <property type="match status" value="1"/>
</dbReference>
<dbReference type="GO" id="GO:0008270">
    <property type="term" value="F:zinc ion binding"/>
    <property type="evidence" value="ECO:0007669"/>
    <property type="project" value="UniProtKB-KW"/>
</dbReference>
<comment type="subcellular location">
    <subcellularLocation>
        <location evidence="1">Nucleus</location>
    </subcellularLocation>
</comment>
<keyword evidence="15" id="KW-0010">Activator</keyword>
<evidence type="ECO:0000256" key="15">
    <source>
        <dbReference type="ARBA" id="ARBA00023159"/>
    </source>
</evidence>
<dbReference type="CDD" id="cd15802">
    <property type="entry name" value="RING_CBP-p300"/>
    <property type="match status" value="1"/>
</dbReference>
<feature type="compositionally biased region" description="Low complexity" evidence="23">
    <location>
        <begin position="960"/>
        <end position="972"/>
    </location>
</feature>
<feature type="compositionally biased region" description="Basic and acidic residues" evidence="23">
    <location>
        <begin position="364"/>
        <end position="375"/>
    </location>
</feature>
<keyword evidence="7" id="KW-0677">Repeat</keyword>
<evidence type="ECO:0000256" key="14">
    <source>
        <dbReference type="ARBA" id="ARBA00023108"/>
    </source>
</evidence>
<dbReference type="InterPro" id="IPR009110">
    <property type="entry name" value="Nuc_rcpt_coact"/>
</dbReference>
<feature type="compositionally biased region" description="Low complexity" evidence="23">
    <location>
        <begin position="981"/>
        <end position="993"/>
    </location>
</feature>
<reference evidence="27 28" key="1">
    <citation type="submission" date="2015-12" db="EMBL/GenBank/DDBJ databases">
        <title>The genome of Folsomia candida.</title>
        <authorList>
            <person name="Faddeeva A."/>
            <person name="Derks M.F."/>
            <person name="Anvar Y."/>
            <person name="Smit S."/>
            <person name="Van Straalen N."/>
            <person name="Roelofs D."/>
        </authorList>
    </citation>
    <scope>NUCLEOTIDE SEQUENCE [LARGE SCALE GENOMIC DNA]</scope>
    <source>
        <strain evidence="27 28">VU population</strain>
        <tissue evidence="27">Whole body</tissue>
    </source>
</reference>
<dbReference type="SMART" id="SM00551">
    <property type="entry name" value="ZnF_TAZ"/>
    <property type="match status" value="1"/>
</dbReference>
<dbReference type="InterPro" id="IPR035898">
    <property type="entry name" value="TAZ_dom_sf"/>
</dbReference>
<dbReference type="GO" id="GO:0000123">
    <property type="term" value="C:histone acetyltransferase complex"/>
    <property type="evidence" value="ECO:0007669"/>
    <property type="project" value="InterPro"/>
</dbReference>
<evidence type="ECO:0000256" key="12">
    <source>
        <dbReference type="ARBA" id="ARBA00022990"/>
    </source>
</evidence>
<evidence type="ECO:0000256" key="3">
    <source>
        <dbReference type="ARBA" id="ARBA00022499"/>
    </source>
</evidence>
<evidence type="ECO:0000259" key="24">
    <source>
        <dbReference type="PROSITE" id="PS50134"/>
    </source>
</evidence>
<evidence type="ECO:0000256" key="9">
    <source>
        <dbReference type="ARBA" id="ARBA00022833"/>
    </source>
</evidence>
<dbReference type="CDD" id="cd02337">
    <property type="entry name" value="ZZ_CBP"/>
    <property type="match status" value="1"/>
</dbReference>
<keyword evidence="10" id="KW-0832">Ubl conjugation</keyword>
<name>A0A226EB18_FOLCA</name>
<dbReference type="InterPro" id="IPR037073">
    <property type="entry name" value="Nuc_rcpt_coact_CREBbp_sf"/>
</dbReference>
<dbReference type="Gene3D" id="1.20.1020.10">
    <property type="entry name" value="TAZ domain"/>
    <property type="match status" value="1"/>
</dbReference>
<dbReference type="SUPFAM" id="SSF69125">
    <property type="entry name" value="Nuclear receptor coactivator interlocking domain"/>
    <property type="match status" value="1"/>
</dbReference>
<evidence type="ECO:0000259" key="26">
    <source>
        <dbReference type="PROSITE" id="PS51727"/>
    </source>
</evidence>
<accession>A0A226EB18</accession>
<dbReference type="InterPro" id="IPR013083">
    <property type="entry name" value="Znf_RING/FYVE/PHD"/>
</dbReference>
<dbReference type="EC" id="2.3.1.48" evidence="2"/>
<dbReference type="InterPro" id="IPR000197">
    <property type="entry name" value="Znf_TAZ"/>
</dbReference>
<keyword evidence="17" id="KW-0539">Nucleus</keyword>
<dbReference type="GO" id="GO:0004402">
    <property type="term" value="F:histone acetyltransferase activity"/>
    <property type="evidence" value="ECO:0007669"/>
    <property type="project" value="InterPro"/>
</dbReference>
<evidence type="ECO:0000256" key="1">
    <source>
        <dbReference type="ARBA" id="ARBA00004123"/>
    </source>
</evidence>
<comment type="catalytic activity">
    <reaction evidence="19">
        <text>(S)-lactoyl-CoA + L-lysyl-[protein] = N(6)-[(S)-lactoyl]-L-lysyl-[protein] + CoA + H(+)</text>
        <dbReference type="Rhea" id="RHEA:61996"/>
        <dbReference type="Rhea" id="RHEA-COMP:9752"/>
        <dbReference type="Rhea" id="RHEA-COMP:19466"/>
        <dbReference type="ChEBI" id="CHEBI:15378"/>
        <dbReference type="ChEBI" id="CHEBI:29969"/>
        <dbReference type="ChEBI" id="CHEBI:57287"/>
        <dbReference type="ChEBI" id="CHEBI:231527"/>
        <dbReference type="ChEBI" id="CHEBI:231528"/>
    </reaction>
    <physiologicalReaction direction="left-to-right" evidence="19">
        <dbReference type="Rhea" id="RHEA:61997"/>
    </physiologicalReaction>
</comment>
<evidence type="ECO:0000256" key="8">
    <source>
        <dbReference type="ARBA" id="ARBA00022771"/>
    </source>
</evidence>
<comment type="caution">
    <text evidence="27">The sequence shown here is derived from an EMBL/GenBank/DDBJ whole genome shotgun (WGS) entry which is preliminary data.</text>
</comment>
<evidence type="ECO:0000256" key="20">
    <source>
        <dbReference type="ARBA" id="ARBA00048017"/>
    </source>
</evidence>
<evidence type="ECO:0000256" key="5">
    <source>
        <dbReference type="ARBA" id="ARBA00022679"/>
    </source>
</evidence>
<evidence type="ECO:0000256" key="13">
    <source>
        <dbReference type="ARBA" id="ARBA00023015"/>
    </source>
</evidence>
<protein>
    <recommendedName>
        <fullName evidence="2">histone acetyltransferase</fullName>
        <ecNumber evidence="2">2.3.1.48</ecNumber>
    </recommendedName>
</protein>
<dbReference type="GO" id="GO:0045944">
    <property type="term" value="P:positive regulation of transcription by RNA polymerase II"/>
    <property type="evidence" value="ECO:0007669"/>
    <property type="project" value="TreeGrafter"/>
</dbReference>
<evidence type="ECO:0000256" key="17">
    <source>
        <dbReference type="ARBA" id="ARBA00023242"/>
    </source>
</evidence>
<dbReference type="InterPro" id="IPR013178">
    <property type="entry name" value="Histone_AcTrfase_Rtt109/CBP"/>
</dbReference>
<dbReference type="InterPro" id="IPR038547">
    <property type="entry name" value="RING_CBP-p300_sf"/>
</dbReference>
<dbReference type="InterPro" id="IPR000433">
    <property type="entry name" value="Znf_ZZ"/>
</dbReference>
<evidence type="ECO:0000256" key="18">
    <source>
        <dbReference type="ARBA" id="ARBA00023315"/>
    </source>
</evidence>
<evidence type="ECO:0000256" key="7">
    <source>
        <dbReference type="ARBA" id="ARBA00022737"/>
    </source>
</evidence>
<feature type="region of interest" description="Disordered" evidence="23">
    <location>
        <begin position="1136"/>
        <end position="1184"/>
    </location>
</feature>
<keyword evidence="6 21" id="KW-0479">Metal-binding</keyword>
<dbReference type="EMBL" id="LNIX01000005">
    <property type="protein sequence ID" value="OXA54723.1"/>
    <property type="molecule type" value="Genomic_DNA"/>
</dbReference>
<dbReference type="PANTHER" id="PTHR13808">
    <property type="entry name" value="CBP/P300-RELATED"/>
    <property type="match status" value="1"/>
</dbReference>
<dbReference type="PROSITE" id="PS51727">
    <property type="entry name" value="CBP_P300_HAT"/>
    <property type="match status" value="1"/>
</dbReference>
<dbReference type="GO" id="GO:0031490">
    <property type="term" value="F:chromatin DNA binding"/>
    <property type="evidence" value="ECO:0007669"/>
    <property type="project" value="TreeGrafter"/>
</dbReference>
<feature type="compositionally biased region" description="Low complexity" evidence="23">
    <location>
        <begin position="376"/>
        <end position="386"/>
    </location>
</feature>
<dbReference type="PROSITE" id="PS50135">
    <property type="entry name" value="ZF_ZZ_2"/>
    <property type="match status" value="1"/>
</dbReference>
<keyword evidence="16" id="KW-0804">Transcription</keyword>
<dbReference type="GO" id="GO:0048511">
    <property type="term" value="P:rhythmic process"/>
    <property type="evidence" value="ECO:0007669"/>
    <property type="project" value="UniProtKB-KW"/>
</dbReference>
<dbReference type="Pfam" id="PF06001">
    <property type="entry name" value="RING_CBP-p300"/>
    <property type="match status" value="1"/>
</dbReference>
<dbReference type="SMART" id="SM01250">
    <property type="entry name" value="KAT11"/>
    <property type="match status" value="1"/>
</dbReference>
<keyword evidence="18" id="KW-0012">Acyltransferase</keyword>
<dbReference type="SUPFAM" id="SSF57850">
    <property type="entry name" value="RING/U-box"/>
    <property type="match status" value="1"/>
</dbReference>
<keyword evidence="9 21" id="KW-0862">Zinc</keyword>
<feature type="region of interest" description="Disordered" evidence="23">
    <location>
        <begin position="364"/>
        <end position="433"/>
    </location>
</feature>